<proteinExistence type="predicted"/>
<reference evidence="3 4" key="1">
    <citation type="submission" date="2022-03" db="EMBL/GenBank/DDBJ databases">
        <authorList>
            <person name="Macdonald S."/>
            <person name="Ahmed S."/>
            <person name="Newling K."/>
        </authorList>
    </citation>
    <scope>NUCLEOTIDE SEQUENCE [LARGE SCALE GENOMIC DNA]</scope>
</reference>
<dbReference type="AlphaFoldDB" id="A0ABC8L8C8"/>
<keyword evidence="4" id="KW-1185">Reference proteome</keyword>
<comment type="caution">
    <text evidence="3">The sequence shown here is derived from an EMBL/GenBank/DDBJ whole genome shotgun (WGS) entry which is preliminary data.</text>
</comment>
<accession>A0ABC8L8C8</accession>
<dbReference type="Pfam" id="PF13041">
    <property type="entry name" value="PPR_2"/>
    <property type="match status" value="1"/>
</dbReference>
<evidence type="ECO:0000256" key="2">
    <source>
        <dbReference type="PROSITE-ProRule" id="PRU00708"/>
    </source>
</evidence>
<gene>
    <name evidence="3" type="ORF">ERUC_LOCUS31031</name>
</gene>
<evidence type="ECO:0000256" key="1">
    <source>
        <dbReference type="ARBA" id="ARBA00022737"/>
    </source>
</evidence>
<evidence type="ECO:0000313" key="3">
    <source>
        <dbReference type="EMBL" id="CAH8368769.1"/>
    </source>
</evidence>
<sequence>MFLSLLDSCIRSRNLILGQIIHQHLLKRSLTLTSSTILVKLTRLYASCNEVKLARHVFDEIPHPKANPIPWDVMIRAYASNDSPEKALDLYYEMLSYDVRPTKYTYPFALKACSGLRAVEDGYA</sequence>
<dbReference type="NCBIfam" id="TIGR00756">
    <property type="entry name" value="PPR"/>
    <property type="match status" value="1"/>
</dbReference>
<keyword evidence="1" id="KW-0677">Repeat</keyword>
<dbReference type="PANTHER" id="PTHR47926">
    <property type="entry name" value="PENTATRICOPEPTIDE REPEAT-CONTAINING PROTEIN"/>
    <property type="match status" value="1"/>
</dbReference>
<feature type="repeat" description="PPR" evidence="2">
    <location>
        <begin position="67"/>
        <end position="101"/>
    </location>
</feature>
<dbReference type="PROSITE" id="PS51375">
    <property type="entry name" value="PPR"/>
    <property type="match status" value="1"/>
</dbReference>
<dbReference type="InterPro" id="IPR011990">
    <property type="entry name" value="TPR-like_helical_dom_sf"/>
</dbReference>
<name>A0ABC8L8C8_ERUVS</name>
<evidence type="ECO:0008006" key="5">
    <source>
        <dbReference type="Google" id="ProtNLM"/>
    </source>
</evidence>
<dbReference type="PANTHER" id="PTHR47926:SF359">
    <property type="entry name" value="PENTACOTRIPEPTIDE-REPEAT REGION OF PRORP DOMAIN-CONTAINING PROTEIN"/>
    <property type="match status" value="1"/>
</dbReference>
<dbReference type="InterPro" id="IPR002885">
    <property type="entry name" value="PPR_rpt"/>
</dbReference>
<dbReference type="Gene3D" id="1.25.40.10">
    <property type="entry name" value="Tetratricopeptide repeat domain"/>
    <property type="match status" value="1"/>
</dbReference>
<organism evidence="3 4">
    <name type="scientific">Eruca vesicaria subsp. sativa</name>
    <name type="common">Garden rocket</name>
    <name type="synonym">Eruca sativa</name>
    <dbReference type="NCBI Taxonomy" id="29727"/>
    <lineage>
        <taxon>Eukaryota</taxon>
        <taxon>Viridiplantae</taxon>
        <taxon>Streptophyta</taxon>
        <taxon>Embryophyta</taxon>
        <taxon>Tracheophyta</taxon>
        <taxon>Spermatophyta</taxon>
        <taxon>Magnoliopsida</taxon>
        <taxon>eudicotyledons</taxon>
        <taxon>Gunneridae</taxon>
        <taxon>Pentapetalae</taxon>
        <taxon>rosids</taxon>
        <taxon>malvids</taxon>
        <taxon>Brassicales</taxon>
        <taxon>Brassicaceae</taxon>
        <taxon>Brassiceae</taxon>
        <taxon>Eruca</taxon>
    </lineage>
</organism>
<dbReference type="Proteomes" id="UP001642260">
    <property type="component" value="Unassembled WGS sequence"/>
</dbReference>
<evidence type="ECO:0000313" key="4">
    <source>
        <dbReference type="Proteomes" id="UP001642260"/>
    </source>
</evidence>
<protein>
    <recommendedName>
        <fullName evidence="5">Pentatricopeptide repeat-containing protein</fullName>
    </recommendedName>
</protein>
<dbReference type="EMBL" id="CAKOAT010415043">
    <property type="protein sequence ID" value="CAH8368769.1"/>
    <property type="molecule type" value="Genomic_DNA"/>
</dbReference>
<dbReference type="InterPro" id="IPR046960">
    <property type="entry name" value="PPR_At4g14850-like_plant"/>
</dbReference>